<dbReference type="AlphaFoldDB" id="A0A9D4P2T4"/>
<gene>
    <name evidence="2" type="ORF">HUG17_5629</name>
</gene>
<organism evidence="2">
    <name type="scientific">Dermatophagoides farinae</name>
    <name type="common">American house dust mite</name>
    <dbReference type="NCBI Taxonomy" id="6954"/>
    <lineage>
        <taxon>Eukaryota</taxon>
        <taxon>Metazoa</taxon>
        <taxon>Ecdysozoa</taxon>
        <taxon>Arthropoda</taxon>
        <taxon>Chelicerata</taxon>
        <taxon>Arachnida</taxon>
        <taxon>Acari</taxon>
        <taxon>Acariformes</taxon>
        <taxon>Sarcoptiformes</taxon>
        <taxon>Astigmata</taxon>
        <taxon>Psoroptidia</taxon>
        <taxon>Analgoidea</taxon>
        <taxon>Pyroglyphidae</taxon>
        <taxon>Dermatophagoidinae</taxon>
        <taxon>Dermatophagoides</taxon>
    </lineage>
</organism>
<protein>
    <submittedName>
        <fullName evidence="2">Uncharacterized protein</fullName>
    </submittedName>
</protein>
<feature type="region of interest" description="Disordered" evidence="1">
    <location>
        <begin position="22"/>
        <end position="52"/>
    </location>
</feature>
<feature type="compositionally biased region" description="Low complexity" evidence="1">
    <location>
        <begin position="22"/>
        <end position="41"/>
    </location>
</feature>
<accession>A0A9D4P2T4</accession>
<name>A0A9D4P2T4_DERFA</name>
<dbReference type="EMBL" id="SDOV01000004">
    <property type="protein sequence ID" value="KAH7642582.1"/>
    <property type="molecule type" value="Genomic_DNA"/>
</dbReference>
<dbReference type="Proteomes" id="UP000828236">
    <property type="component" value="Unassembled WGS sequence"/>
</dbReference>
<evidence type="ECO:0000313" key="2">
    <source>
        <dbReference type="EMBL" id="KAH7642582.1"/>
    </source>
</evidence>
<evidence type="ECO:0000256" key="1">
    <source>
        <dbReference type="SAM" id="MobiDB-lite"/>
    </source>
</evidence>
<comment type="caution">
    <text evidence="2">The sequence shown here is derived from an EMBL/GenBank/DDBJ whole genome shotgun (WGS) entry which is preliminary data.</text>
</comment>
<reference evidence="2" key="1">
    <citation type="submission" date="2020-06" db="EMBL/GenBank/DDBJ databases">
        <authorList>
            <person name="Ji K."/>
            <person name="Li J."/>
        </authorList>
    </citation>
    <scope>NUCLEOTIDE SEQUENCE</scope>
    <source>
        <strain evidence="2">JKM2019</strain>
        <tissue evidence="2">Whole body</tissue>
    </source>
</reference>
<sequence>MDGIIATNSEINLIDSTTNNQIVNNNNNNNDMNPNDSSNQNDGRFVSVYFPQ</sequence>
<proteinExistence type="predicted"/>
<reference evidence="2" key="2">
    <citation type="journal article" date="2021" name="World Allergy Organ. J.">
        <title>Chromosome-level assembly of Dermatophagoides farinae genome and transcriptome reveals two novel allergens Der f 37 and Der f 39.</title>
        <authorList>
            <person name="Chen J."/>
            <person name="Cai Z."/>
            <person name="Fan D."/>
            <person name="Hu J."/>
            <person name="Hou Y."/>
            <person name="He Y."/>
            <person name="Zhang Z."/>
            <person name="Zhao Z."/>
            <person name="Gao P."/>
            <person name="Hu W."/>
            <person name="Sun J."/>
            <person name="Li J."/>
            <person name="Ji K."/>
        </authorList>
    </citation>
    <scope>NUCLEOTIDE SEQUENCE</scope>
    <source>
        <strain evidence="2">JKM2019</strain>
    </source>
</reference>